<dbReference type="Gene3D" id="3.30.70.1360">
    <property type="entry name" value="mj0159-like"/>
    <property type="match status" value="2"/>
</dbReference>
<dbReference type="Proteomes" id="UP000509594">
    <property type="component" value="Chromosome"/>
</dbReference>
<protein>
    <submittedName>
        <fullName evidence="2">DUF128 domain-containing protein</fullName>
    </submittedName>
</protein>
<dbReference type="OrthoDB" id="358798at2157"/>
<keyword evidence="3" id="KW-1185">Reference proteome</keyword>
<dbReference type="PANTHER" id="PTHR41964:SF1">
    <property type="entry name" value="GLOBAL NITROGEN REGULATOR NRPR"/>
    <property type="match status" value="1"/>
</dbReference>
<dbReference type="InterPro" id="IPR036984">
    <property type="entry name" value="NrpR_dom_sf"/>
</dbReference>
<dbReference type="PANTHER" id="PTHR41964">
    <property type="entry name" value="GLOBAL NITROGEN REGULATOR NRPR"/>
    <property type="match status" value="1"/>
</dbReference>
<evidence type="ECO:0000313" key="2">
    <source>
        <dbReference type="EMBL" id="QLC50797.1"/>
    </source>
</evidence>
<sequence length="262" mass="28491">MGASCLNGRGVLLLQNSRIQFTSSKIEDLMFRTTFNPKTMEGDVIVNLSLIHKEDFEDVLKIFSLAINSGLAVSPMLKVLHEGDSIGDRVIGKDEVGFATVCSITIDGILLKAGVMVKPRFGGLVEIRDGAPIRFTNVLTYQSTTIDPLEVLMSQELTSVMEMLRTGTGKILANLREAPMVARDVIDNTLSDMVDAGITGILEVGEPNTRILDVPVERDHLGIVVIGGTNPMAIVQEHGIPIRTNAMSTLLNINELKHINEL</sequence>
<dbReference type="AlphaFoldDB" id="A0A7D5E9X5"/>
<dbReference type="EMBL" id="CP058215">
    <property type="protein sequence ID" value="QLC50797.1"/>
    <property type="molecule type" value="Genomic_DNA"/>
</dbReference>
<evidence type="ECO:0000313" key="3">
    <source>
        <dbReference type="Proteomes" id="UP000509594"/>
    </source>
</evidence>
<feature type="domain" description="NrpR regulatory" evidence="1">
    <location>
        <begin position="19"/>
        <end position="258"/>
    </location>
</feature>
<reference evidence="2 3" key="1">
    <citation type="submission" date="2020-06" db="EMBL/GenBank/DDBJ databases">
        <title>Methanolobus halotolerans sp. nov., isolated from a saline lake Tus in Siberia.</title>
        <authorList>
            <person name="Shen Y."/>
            <person name="Chen S.-C."/>
            <person name="Lai M.-C."/>
            <person name="Huang H.-H."/>
            <person name="Chiu H.-H."/>
            <person name="Tang S.-L."/>
            <person name="Rogozin D.Y."/>
            <person name="Degermendzhy A.G."/>
        </authorList>
    </citation>
    <scope>NUCLEOTIDE SEQUENCE [LARGE SCALE GENOMIC DNA]</scope>
    <source>
        <strain evidence="2 3">DSM 21339</strain>
    </source>
</reference>
<gene>
    <name evidence="2" type="ORF">HWN40_11430</name>
</gene>
<dbReference type="InterPro" id="IPR038982">
    <property type="entry name" value="NrpR"/>
</dbReference>
<dbReference type="KEGG" id="mzi:HWN40_11430"/>
<organism evidence="2 3">
    <name type="scientific">Methanolobus zinderi</name>
    <dbReference type="NCBI Taxonomy" id="536044"/>
    <lineage>
        <taxon>Archaea</taxon>
        <taxon>Methanobacteriati</taxon>
        <taxon>Methanobacteriota</taxon>
        <taxon>Stenosarchaea group</taxon>
        <taxon>Methanomicrobia</taxon>
        <taxon>Methanosarcinales</taxon>
        <taxon>Methanosarcinaceae</taxon>
        <taxon>Methanolobus</taxon>
    </lineage>
</organism>
<dbReference type="InterPro" id="IPR002846">
    <property type="entry name" value="NRD"/>
</dbReference>
<proteinExistence type="predicted"/>
<dbReference type="Pfam" id="PF01995">
    <property type="entry name" value="NRD1_2"/>
    <property type="match status" value="1"/>
</dbReference>
<evidence type="ECO:0000259" key="1">
    <source>
        <dbReference type="Pfam" id="PF01995"/>
    </source>
</evidence>
<name>A0A7D5E9X5_9EURY</name>
<accession>A0A7D5E9X5</accession>